<dbReference type="Proteomes" id="UP000018747">
    <property type="component" value="Unassembled WGS sequence"/>
</dbReference>
<proteinExistence type="predicted"/>
<reference evidence="1" key="1">
    <citation type="submission" date="2013-05" db="EMBL/GenBank/DDBJ databases">
        <authorList>
            <person name="Harkins D.M."/>
            <person name="Durkin A.S."/>
            <person name="Brinkac L.M."/>
            <person name="Haft D.H."/>
            <person name="Selengut J.D."/>
            <person name="Sanka R."/>
            <person name="DePew J."/>
            <person name="Purushe J."/>
            <person name="Hartskeerl R.A."/>
            <person name="Ahmed A."/>
            <person name="van der Linden H."/>
            <person name="Goris M.G.A."/>
            <person name="Vinetz J.M."/>
            <person name="Sutton G.G."/>
            <person name="Nierman W.C."/>
            <person name="Fouts D.E."/>
        </authorList>
    </citation>
    <scope>NUCLEOTIDE SEQUENCE [LARGE SCALE GENOMIC DNA]</scope>
    <source>
        <strain evidence="1">L 60</strain>
    </source>
</reference>
<evidence type="ECO:0000313" key="1">
    <source>
        <dbReference type="EMBL" id="EQA62194.1"/>
    </source>
</evidence>
<sequence>MRTSPTVDDQVIPNSCSSGQKIGNRIDQYDANVKGFALSQFSDENGAQWFFAILPSTRAKRSYHIGWIQKKDLQFVDKTSVDR</sequence>
<keyword evidence="2" id="KW-1185">Reference proteome</keyword>
<comment type="caution">
    <text evidence="1">The sequence shown here is derived from an EMBL/GenBank/DDBJ whole genome shotgun (WGS) entry which is preliminary data.</text>
</comment>
<name>V6I748_9LEPT</name>
<gene>
    <name evidence="1" type="ORF">LEP1GSC062_0044</name>
</gene>
<accession>V6I748</accession>
<dbReference type="EMBL" id="AHMT02000036">
    <property type="protein sequence ID" value="EQA62194.1"/>
    <property type="molecule type" value="Genomic_DNA"/>
</dbReference>
<protein>
    <submittedName>
        <fullName evidence="1">Uncharacterized protein</fullName>
    </submittedName>
</protein>
<evidence type="ECO:0000313" key="2">
    <source>
        <dbReference type="Proteomes" id="UP000018747"/>
    </source>
</evidence>
<dbReference type="STRING" id="100053.GCA_002009845_02302"/>
<organism evidence="1 2">
    <name type="scientific">Leptospira alexanderi serovar Manhao 3 str. L 60</name>
    <dbReference type="NCBI Taxonomy" id="1049759"/>
    <lineage>
        <taxon>Bacteria</taxon>
        <taxon>Pseudomonadati</taxon>
        <taxon>Spirochaetota</taxon>
        <taxon>Spirochaetia</taxon>
        <taxon>Leptospirales</taxon>
        <taxon>Leptospiraceae</taxon>
        <taxon>Leptospira</taxon>
    </lineage>
</organism>
<dbReference type="AlphaFoldDB" id="V6I748"/>